<evidence type="ECO:0000256" key="4">
    <source>
        <dbReference type="ARBA" id="ARBA00023010"/>
    </source>
</evidence>
<feature type="compositionally biased region" description="Polar residues" evidence="12">
    <location>
        <begin position="78"/>
        <end position="90"/>
    </location>
</feature>
<dbReference type="PANTHER" id="PTHR23058:SF0">
    <property type="entry name" value="PEROXISOMAL MEMBRANE PROTEIN PEX14"/>
    <property type="match status" value="1"/>
</dbReference>
<comment type="similarity">
    <text evidence="1 10">Belongs to the peroxin-14 family.</text>
</comment>
<dbReference type="EMBL" id="KV454413">
    <property type="protein sequence ID" value="ODQ63791.1"/>
    <property type="molecule type" value="Genomic_DNA"/>
</dbReference>
<evidence type="ECO:0000256" key="7">
    <source>
        <dbReference type="ARBA" id="ARBA00029502"/>
    </source>
</evidence>
<evidence type="ECO:0000259" key="13">
    <source>
        <dbReference type="Pfam" id="PF04695"/>
    </source>
</evidence>
<dbReference type="GO" id="GO:0005102">
    <property type="term" value="F:signaling receptor binding"/>
    <property type="evidence" value="ECO:0007669"/>
    <property type="project" value="TreeGrafter"/>
</dbReference>
<feature type="region of interest" description="Disordered" evidence="12">
    <location>
        <begin position="47"/>
        <end position="98"/>
    </location>
</feature>
<dbReference type="Pfam" id="PF04695">
    <property type="entry name" value="Pex14_N"/>
    <property type="match status" value="1"/>
</dbReference>
<comment type="subcellular location">
    <subcellularLocation>
        <location evidence="9 10">Peroxisome membrane</location>
    </subcellularLocation>
</comment>
<keyword evidence="15" id="KW-1185">Reference proteome</keyword>
<gene>
    <name evidence="14" type="ORF">NADFUDRAFT_83917</name>
</gene>
<dbReference type="Proteomes" id="UP000095009">
    <property type="component" value="Unassembled WGS sequence"/>
</dbReference>
<evidence type="ECO:0000256" key="11">
    <source>
        <dbReference type="SAM" id="Coils"/>
    </source>
</evidence>
<evidence type="ECO:0000256" key="9">
    <source>
        <dbReference type="ARBA" id="ARBA00046271"/>
    </source>
</evidence>
<protein>
    <recommendedName>
        <fullName evidence="7 10">Peroxisomal membrane protein PEX14</fullName>
    </recommendedName>
    <alternativeName>
        <fullName evidence="8 10">Peroxin-14</fullName>
    </alternativeName>
</protein>
<dbReference type="InterPro" id="IPR036388">
    <property type="entry name" value="WH-like_DNA-bd_sf"/>
</dbReference>
<feature type="compositionally biased region" description="Polar residues" evidence="12">
    <location>
        <begin position="261"/>
        <end position="283"/>
    </location>
</feature>
<feature type="domain" description="Peroxisome membrane anchor protein Pex14p N-terminal" evidence="13">
    <location>
        <begin position="2"/>
        <end position="46"/>
    </location>
</feature>
<evidence type="ECO:0000313" key="15">
    <source>
        <dbReference type="Proteomes" id="UP000095009"/>
    </source>
</evidence>
<dbReference type="GO" id="GO:0005778">
    <property type="term" value="C:peroxisomal membrane"/>
    <property type="evidence" value="ECO:0007669"/>
    <property type="project" value="UniProtKB-SubCell"/>
</dbReference>
<dbReference type="STRING" id="857566.A0A1E3PEH8"/>
<organism evidence="14 15">
    <name type="scientific">Nadsonia fulvescens var. elongata DSM 6958</name>
    <dbReference type="NCBI Taxonomy" id="857566"/>
    <lineage>
        <taxon>Eukaryota</taxon>
        <taxon>Fungi</taxon>
        <taxon>Dikarya</taxon>
        <taxon>Ascomycota</taxon>
        <taxon>Saccharomycotina</taxon>
        <taxon>Dipodascomycetes</taxon>
        <taxon>Dipodascales</taxon>
        <taxon>Dipodascales incertae sedis</taxon>
        <taxon>Nadsonia</taxon>
    </lineage>
</organism>
<name>A0A1E3PEH8_9ASCO</name>
<evidence type="ECO:0000256" key="2">
    <source>
        <dbReference type="ARBA" id="ARBA00022448"/>
    </source>
</evidence>
<dbReference type="Gene3D" id="1.10.10.10">
    <property type="entry name" value="Winged helix-like DNA-binding domain superfamily/Winged helix DNA-binding domain"/>
    <property type="match status" value="1"/>
</dbReference>
<keyword evidence="11" id="KW-0175">Coiled coil</keyword>
<feature type="compositionally biased region" description="Low complexity" evidence="12">
    <location>
        <begin position="52"/>
        <end position="62"/>
    </location>
</feature>
<evidence type="ECO:0000256" key="10">
    <source>
        <dbReference type="RuleBase" id="RU367032"/>
    </source>
</evidence>
<accession>A0A1E3PEH8</accession>
<keyword evidence="2 10" id="KW-0813">Transport</keyword>
<sequence length="329" mass="35220">MREELVHSAVKFLQNPEIASAPLAKRIEFLESKELTQPEIQEALKRCGAPVSGTDTTQSSSGATGGTNGSAAAPATHRQASPATTYNAPSYVTNPYPNHPPPVPARDWRDTFITATTTVGLAYGLYLLARKYVIPAIMPPTPSALDADKKALEEEFAKVQLSLVRIEKDTSEMKSADEAQSEEIARVLADVEASIEKLTAEAQKREEEMRLIKAEVGSVRETLPISIEKLKYNQDTSLQELMSEVKSLKQLLGSRARIEKSTTTSVSSIPRTQSPDSSATPVDSTTSTLETGSSSSPSSSSPPVNSASPVGLPRAGIPAWQLAATAKKN</sequence>
<feature type="region of interest" description="Disordered" evidence="12">
    <location>
        <begin position="257"/>
        <end position="314"/>
    </location>
</feature>
<keyword evidence="5 10" id="KW-0472">Membrane</keyword>
<keyword evidence="3 10" id="KW-0653">Protein transport</keyword>
<evidence type="ECO:0000256" key="12">
    <source>
        <dbReference type="SAM" id="MobiDB-lite"/>
    </source>
</evidence>
<evidence type="ECO:0000313" key="14">
    <source>
        <dbReference type="EMBL" id="ODQ63791.1"/>
    </source>
</evidence>
<evidence type="ECO:0000256" key="5">
    <source>
        <dbReference type="ARBA" id="ARBA00023136"/>
    </source>
</evidence>
<dbReference type="PANTHER" id="PTHR23058">
    <property type="entry name" value="PEROXISOMAL MEMBRANE PROTEIN PEX14"/>
    <property type="match status" value="1"/>
</dbReference>
<dbReference type="GO" id="GO:0016560">
    <property type="term" value="P:protein import into peroxisome matrix, docking"/>
    <property type="evidence" value="ECO:0007669"/>
    <property type="project" value="UniProtKB-UniRule"/>
</dbReference>
<evidence type="ECO:0000256" key="6">
    <source>
        <dbReference type="ARBA" id="ARBA00023140"/>
    </source>
</evidence>
<dbReference type="InterPro" id="IPR006785">
    <property type="entry name" value="Pex14_N"/>
</dbReference>
<dbReference type="InterPro" id="IPR025655">
    <property type="entry name" value="PEX14"/>
</dbReference>
<evidence type="ECO:0000256" key="8">
    <source>
        <dbReference type="ARBA" id="ARBA00029691"/>
    </source>
</evidence>
<keyword evidence="4" id="KW-0811">Translocation</keyword>
<proteinExistence type="inferred from homology"/>
<evidence type="ECO:0000256" key="3">
    <source>
        <dbReference type="ARBA" id="ARBA00022927"/>
    </source>
</evidence>
<comment type="function">
    <text evidence="10">Component of the PEX13-PEX14 docking complex, a translocon channel that specifically mediates the import of peroxisomal cargo proteins bound to PEX5 receptor. The PEX13-PEX14 docking complex forms a large import pore which can be opened to a diameter of about 9 nm. Mechanistically, PEX5 receptor along with cargo proteins associates with the PEX14 subunit of the PEX13-PEX14 docking complex in the cytosol, leading to the insertion of the receptor into the organelle membrane with the concomitant translocation of the cargo into the peroxisome matrix.</text>
</comment>
<dbReference type="GO" id="GO:1990429">
    <property type="term" value="C:peroxisomal importomer complex"/>
    <property type="evidence" value="ECO:0007669"/>
    <property type="project" value="TreeGrafter"/>
</dbReference>
<reference evidence="14 15" key="1">
    <citation type="journal article" date="2016" name="Proc. Natl. Acad. Sci. U.S.A.">
        <title>Comparative genomics of biotechnologically important yeasts.</title>
        <authorList>
            <person name="Riley R."/>
            <person name="Haridas S."/>
            <person name="Wolfe K.H."/>
            <person name="Lopes M.R."/>
            <person name="Hittinger C.T."/>
            <person name="Goeker M."/>
            <person name="Salamov A.A."/>
            <person name="Wisecaver J.H."/>
            <person name="Long T.M."/>
            <person name="Calvey C.H."/>
            <person name="Aerts A.L."/>
            <person name="Barry K.W."/>
            <person name="Choi C."/>
            <person name="Clum A."/>
            <person name="Coughlan A.Y."/>
            <person name="Deshpande S."/>
            <person name="Douglass A.P."/>
            <person name="Hanson S.J."/>
            <person name="Klenk H.-P."/>
            <person name="LaButti K.M."/>
            <person name="Lapidus A."/>
            <person name="Lindquist E.A."/>
            <person name="Lipzen A.M."/>
            <person name="Meier-Kolthoff J.P."/>
            <person name="Ohm R.A."/>
            <person name="Otillar R.P."/>
            <person name="Pangilinan J.L."/>
            <person name="Peng Y."/>
            <person name="Rokas A."/>
            <person name="Rosa C.A."/>
            <person name="Scheuner C."/>
            <person name="Sibirny A.A."/>
            <person name="Slot J.C."/>
            <person name="Stielow J.B."/>
            <person name="Sun H."/>
            <person name="Kurtzman C.P."/>
            <person name="Blackwell M."/>
            <person name="Grigoriev I.V."/>
            <person name="Jeffries T.W."/>
        </authorList>
    </citation>
    <scope>NUCLEOTIDE SEQUENCE [LARGE SCALE GENOMIC DNA]</scope>
    <source>
        <strain evidence="14 15">DSM 6958</strain>
    </source>
</reference>
<feature type="coiled-coil region" evidence="11">
    <location>
        <begin position="149"/>
        <end position="215"/>
    </location>
</feature>
<dbReference type="AlphaFoldDB" id="A0A1E3PEH8"/>
<feature type="compositionally biased region" description="Low complexity" evidence="12">
    <location>
        <begin position="284"/>
        <end position="309"/>
    </location>
</feature>
<dbReference type="OrthoDB" id="5549158at2759"/>
<keyword evidence="6 10" id="KW-0576">Peroxisome</keyword>
<evidence type="ECO:0000256" key="1">
    <source>
        <dbReference type="ARBA" id="ARBA00005443"/>
    </source>
</evidence>